<dbReference type="OrthoDB" id="4968093at2"/>
<feature type="domain" description="Acyl-CoA thioesterase-like N-terminal HotDog" evidence="2">
    <location>
        <begin position="35"/>
        <end position="119"/>
    </location>
</feature>
<dbReference type="Pfam" id="PF20789">
    <property type="entry name" value="4HBT_3C"/>
    <property type="match status" value="1"/>
</dbReference>
<evidence type="ECO:0000256" key="1">
    <source>
        <dbReference type="SAM" id="MobiDB-lite"/>
    </source>
</evidence>
<evidence type="ECO:0000259" key="3">
    <source>
        <dbReference type="Pfam" id="PF20789"/>
    </source>
</evidence>
<gene>
    <name evidence="4" type="ORF">EBN03_28410</name>
</gene>
<dbReference type="EMBL" id="RFFH01000018">
    <property type="protein sequence ID" value="RMI28807.1"/>
    <property type="molecule type" value="Genomic_DNA"/>
</dbReference>
<keyword evidence="5" id="KW-1185">Reference proteome</keyword>
<reference evidence="4 5" key="1">
    <citation type="submission" date="2018-10" db="EMBL/GenBank/DDBJ databases">
        <title>Isolation from cow dung.</title>
        <authorList>
            <person name="Ling L."/>
        </authorList>
    </citation>
    <scope>NUCLEOTIDE SEQUENCE [LARGE SCALE GENOMIC DNA]</scope>
    <source>
        <strain evidence="4 5">NEAU-LL90</strain>
    </source>
</reference>
<dbReference type="RefSeq" id="WP_122191228.1">
    <property type="nucleotide sequence ID" value="NZ_RFFH01000018.1"/>
</dbReference>
<dbReference type="SUPFAM" id="SSF54637">
    <property type="entry name" value="Thioesterase/thiol ester dehydrase-isomerase"/>
    <property type="match status" value="1"/>
</dbReference>
<comment type="caution">
    <text evidence="4">The sequence shown here is derived from an EMBL/GenBank/DDBJ whole genome shotgun (WGS) entry which is preliminary data.</text>
</comment>
<evidence type="ECO:0000313" key="5">
    <source>
        <dbReference type="Proteomes" id="UP000279275"/>
    </source>
</evidence>
<dbReference type="InterPro" id="IPR049449">
    <property type="entry name" value="TesB_ACOT8-like_N"/>
</dbReference>
<feature type="domain" description="Acyl-CoA thioesterase-like C-terminal" evidence="3">
    <location>
        <begin position="144"/>
        <end position="259"/>
    </location>
</feature>
<name>A0A3M2KT08_9NOCA</name>
<accession>A0A3M2KT08</accession>
<dbReference type="AlphaFoldDB" id="A0A3M2KT08"/>
<proteinExistence type="predicted"/>
<dbReference type="InterPro" id="IPR049450">
    <property type="entry name" value="ACOT8-like_C"/>
</dbReference>
<evidence type="ECO:0000313" key="4">
    <source>
        <dbReference type="EMBL" id="RMI28807.1"/>
    </source>
</evidence>
<dbReference type="Gene3D" id="2.40.160.210">
    <property type="entry name" value="Acyl-CoA thioesterase, double hotdog domain"/>
    <property type="match status" value="1"/>
</dbReference>
<dbReference type="InterPro" id="IPR029069">
    <property type="entry name" value="HotDog_dom_sf"/>
</dbReference>
<organism evidence="4 5">
    <name type="scientific">Nocardia stercoris</name>
    <dbReference type="NCBI Taxonomy" id="2483361"/>
    <lineage>
        <taxon>Bacteria</taxon>
        <taxon>Bacillati</taxon>
        <taxon>Actinomycetota</taxon>
        <taxon>Actinomycetes</taxon>
        <taxon>Mycobacteriales</taxon>
        <taxon>Nocardiaceae</taxon>
        <taxon>Nocardia</taxon>
    </lineage>
</organism>
<protein>
    <submittedName>
        <fullName evidence="4">Thioesterase family protein</fullName>
    </submittedName>
</protein>
<feature type="region of interest" description="Disordered" evidence="1">
    <location>
        <begin position="122"/>
        <end position="147"/>
    </location>
</feature>
<dbReference type="InterPro" id="IPR042171">
    <property type="entry name" value="Acyl-CoA_hotdog"/>
</dbReference>
<sequence>MYKSVDVDGVPSAMFHPAAEPDGEVLLPFGSAVSGWGSGRMRGMAVSGALARAAERAAAACGHADLQPMRWTVDLFRPASMAPCRTTTTVVRSGRRVCLIDATLIQNGVAVARGTALFARPGDSPQGRVWSGGTPQQLPPGDSPAGAERERLYYSPGVGWTPAQQEHHTDTPTRIWHYAVPVVHGERPTPFQFAAAVADVASLAANLGTEGLEFINADITLALARLPVALELGIAADTRVAAAGLATCTALLYDRDGTLGTATVSALATAAPAAVLPIHAAN</sequence>
<dbReference type="Proteomes" id="UP000279275">
    <property type="component" value="Unassembled WGS sequence"/>
</dbReference>
<dbReference type="Pfam" id="PF13622">
    <property type="entry name" value="4HBT_3"/>
    <property type="match status" value="1"/>
</dbReference>
<evidence type="ECO:0000259" key="2">
    <source>
        <dbReference type="Pfam" id="PF13622"/>
    </source>
</evidence>